<evidence type="ECO:0000313" key="3">
    <source>
        <dbReference type="Proteomes" id="UP000827092"/>
    </source>
</evidence>
<dbReference type="Proteomes" id="UP000827092">
    <property type="component" value="Unassembled WGS sequence"/>
</dbReference>
<evidence type="ECO:0000313" key="2">
    <source>
        <dbReference type="EMBL" id="KAG8175857.1"/>
    </source>
</evidence>
<reference evidence="2 3" key="1">
    <citation type="journal article" date="2022" name="Nat. Ecol. Evol.">
        <title>A masculinizing supergene underlies an exaggerated male reproductive morph in a spider.</title>
        <authorList>
            <person name="Hendrickx F."/>
            <person name="De Corte Z."/>
            <person name="Sonet G."/>
            <person name="Van Belleghem S.M."/>
            <person name="Kostlbacher S."/>
            <person name="Vangestel C."/>
        </authorList>
    </citation>
    <scope>NUCLEOTIDE SEQUENCE [LARGE SCALE GENOMIC DNA]</scope>
    <source>
        <strain evidence="2">W744_W776</strain>
    </source>
</reference>
<dbReference type="AlphaFoldDB" id="A0AAV6TUS8"/>
<gene>
    <name evidence="2" type="ORF">JTE90_003080</name>
</gene>
<organism evidence="2 3">
    <name type="scientific">Oedothorax gibbosus</name>
    <dbReference type="NCBI Taxonomy" id="931172"/>
    <lineage>
        <taxon>Eukaryota</taxon>
        <taxon>Metazoa</taxon>
        <taxon>Ecdysozoa</taxon>
        <taxon>Arthropoda</taxon>
        <taxon>Chelicerata</taxon>
        <taxon>Arachnida</taxon>
        <taxon>Araneae</taxon>
        <taxon>Araneomorphae</taxon>
        <taxon>Entelegynae</taxon>
        <taxon>Araneoidea</taxon>
        <taxon>Linyphiidae</taxon>
        <taxon>Erigoninae</taxon>
        <taxon>Oedothorax</taxon>
    </lineage>
</organism>
<keyword evidence="3" id="KW-1185">Reference proteome</keyword>
<protein>
    <submittedName>
        <fullName evidence="2">Uncharacterized protein</fullName>
    </submittedName>
</protein>
<feature type="region of interest" description="Disordered" evidence="1">
    <location>
        <begin position="1"/>
        <end position="69"/>
    </location>
</feature>
<name>A0AAV6TUS8_9ARAC</name>
<comment type="caution">
    <text evidence="2">The sequence shown here is derived from an EMBL/GenBank/DDBJ whole genome shotgun (WGS) entry which is preliminary data.</text>
</comment>
<accession>A0AAV6TUS8</accession>
<sequence>MRRRLHQGGSAQSLCQHPIQGRRPTLKQYRDPFPPLPEFQENPLRNRRVVNPSGKGILDPGESRNPLEPNTFLYYETTLEATMKRASVGQHRYA</sequence>
<proteinExistence type="predicted"/>
<dbReference type="EMBL" id="JAFNEN010000947">
    <property type="protein sequence ID" value="KAG8175857.1"/>
    <property type="molecule type" value="Genomic_DNA"/>
</dbReference>
<evidence type="ECO:0000256" key="1">
    <source>
        <dbReference type="SAM" id="MobiDB-lite"/>
    </source>
</evidence>